<proteinExistence type="predicted"/>
<dbReference type="PATRIC" id="fig|1618446.3.peg.180"/>
<feature type="chain" id="PRO_5002536872" evidence="1">
    <location>
        <begin position="23"/>
        <end position="586"/>
    </location>
</feature>
<dbReference type="AlphaFoldDB" id="A0A0G1EWD5"/>
<dbReference type="Proteomes" id="UP000034050">
    <property type="component" value="Unassembled WGS sequence"/>
</dbReference>
<dbReference type="EMBL" id="LCFD01000002">
    <property type="protein sequence ID" value="KKS87336.1"/>
    <property type="molecule type" value="Genomic_DNA"/>
</dbReference>
<sequence>MKKLIVLLLTFLGMFMAVVPVAAEERWTDGSSEFEVQRTGNSIIIKTTTPRESRPPGIVVLSGTITGTTFTGTQHLIADECPGLDHDEPANGTVTSDGSITVTFLNNNYDTAECVDLPGTEHEDSATYSIAVASTPKPSPSADPITPDLTDEEKEELACHEGCQANFDVCIDQCDEQLPVPQPTPEDPQACRDRCQSEYDAAYSTAVNSCFDTKSTCADGITNRKNPDGSHPCWGTAIDASPCYGEIQQKCDAPYKTCVDEIKLNKNTCLDKCDLPPPSPPPDCETACRETKSSCDSSCWETRQVRNQSKPSTKPQIGLSSKDFAALVDVMNKLQVAQADLDRLKADQKFSDKYNAQLDQVSQTPDVPPKDYLQAARRVLEWVRDAATTYKNADKLQKYLDNGKFGAYNQVSFITDVGNGLIAFMDMVGAGVSVDDAATKAAIDTAAPSLFTLFPPLKLADMIANIPDAFLALFGIPKNNPVRIVTGFLSKNSPKAFVKITTSAMIKTGNWTNVGGAIGVAFDDFRNAQGFGEKLEATVGLVGTVVGAVPVAIVMNIRDNVSTVFTGFKTWGNMVSNVSGWLTSSW</sequence>
<evidence type="ECO:0000256" key="1">
    <source>
        <dbReference type="SAM" id="SignalP"/>
    </source>
</evidence>
<dbReference type="STRING" id="1618446.UV61_C0002G0057"/>
<keyword evidence="1" id="KW-0732">Signal</keyword>
<evidence type="ECO:0000313" key="2">
    <source>
        <dbReference type="EMBL" id="KKS87336.1"/>
    </source>
</evidence>
<accession>A0A0G1EWD5</accession>
<protein>
    <submittedName>
        <fullName evidence="2">Uncharacterized protein</fullName>
    </submittedName>
</protein>
<gene>
    <name evidence="2" type="ORF">UV61_C0002G0057</name>
</gene>
<comment type="caution">
    <text evidence="2">The sequence shown here is derived from an EMBL/GenBank/DDBJ whole genome shotgun (WGS) entry which is preliminary data.</text>
</comment>
<reference evidence="2 3" key="1">
    <citation type="journal article" date="2015" name="Nature">
        <title>rRNA introns, odd ribosomes, and small enigmatic genomes across a large radiation of phyla.</title>
        <authorList>
            <person name="Brown C.T."/>
            <person name="Hug L.A."/>
            <person name="Thomas B.C."/>
            <person name="Sharon I."/>
            <person name="Castelle C.J."/>
            <person name="Singh A."/>
            <person name="Wilkins M.J."/>
            <person name="Williams K.H."/>
            <person name="Banfield J.F."/>
        </authorList>
    </citation>
    <scope>NUCLEOTIDE SEQUENCE [LARGE SCALE GENOMIC DNA]</scope>
</reference>
<name>A0A0G1EWD5_9BACT</name>
<feature type="signal peptide" evidence="1">
    <location>
        <begin position="1"/>
        <end position="22"/>
    </location>
</feature>
<evidence type="ECO:0000313" key="3">
    <source>
        <dbReference type="Proteomes" id="UP000034050"/>
    </source>
</evidence>
<organism evidence="2 3">
    <name type="scientific">Candidatus Gottesmanbacteria bacterium GW2011_GWB1_43_11</name>
    <dbReference type="NCBI Taxonomy" id="1618446"/>
    <lineage>
        <taxon>Bacteria</taxon>
        <taxon>Candidatus Gottesmaniibacteriota</taxon>
    </lineage>
</organism>